<dbReference type="EMBL" id="CABITT030000002">
    <property type="protein sequence ID" value="VVA94227.1"/>
    <property type="molecule type" value="Genomic_DNA"/>
</dbReference>
<comment type="caution">
    <text evidence="1">The sequence shown here is derived from an EMBL/GenBank/DDBJ whole genome shotgun (WGS) entry which is preliminary data.</text>
</comment>
<reference evidence="1" key="1">
    <citation type="submission" date="2019-07" db="EMBL/GenBank/DDBJ databases">
        <authorList>
            <person name="Dittberner H."/>
        </authorList>
    </citation>
    <scope>NUCLEOTIDE SEQUENCE [LARGE SCALE GENOMIC DNA]</scope>
</reference>
<organism evidence="1 2">
    <name type="scientific">Arabis nemorensis</name>
    <dbReference type="NCBI Taxonomy" id="586526"/>
    <lineage>
        <taxon>Eukaryota</taxon>
        <taxon>Viridiplantae</taxon>
        <taxon>Streptophyta</taxon>
        <taxon>Embryophyta</taxon>
        <taxon>Tracheophyta</taxon>
        <taxon>Spermatophyta</taxon>
        <taxon>Magnoliopsida</taxon>
        <taxon>eudicotyledons</taxon>
        <taxon>Gunneridae</taxon>
        <taxon>Pentapetalae</taxon>
        <taxon>rosids</taxon>
        <taxon>malvids</taxon>
        <taxon>Brassicales</taxon>
        <taxon>Brassicaceae</taxon>
        <taxon>Arabideae</taxon>
        <taxon>Arabis</taxon>
    </lineage>
</organism>
<gene>
    <name evidence="1" type="ORF">ANE_LOCUS4672</name>
</gene>
<protein>
    <submittedName>
        <fullName evidence="1">Uncharacterized protein</fullName>
    </submittedName>
</protein>
<dbReference type="AlphaFoldDB" id="A0A565AXY3"/>
<name>A0A565AXY3_9BRAS</name>
<sequence length="64" mass="7557">MREKKTEDMKFPTDFANELKNYRDECVMFKQELLKLKERNNGLRNVIITSSVGFVVAADYIVRL</sequence>
<dbReference type="Proteomes" id="UP000489600">
    <property type="component" value="Unassembled WGS sequence"/>
</dbReference>
<proteinExistence type="predicted"/>
<evidence type="ECO:0000313" key="1">
    <source>
        <dbReference type="EMBL" id="VVA94227.1"/>
    </source>
</evidence>
<keyword evidence="2" id="KW-1185">Reference proteome</keyword>
<evidence type="ECO:0000313" key="2">
    <source>
        <dbReference type="Proteomes" id="UP000489600"/>
    </source>
</evidence>
<accession>A0A565AXY3</accession>